<gene>
    <name evidence="3" type="ORF">FHP06_05985</name>
</gene>
<dbReference type="PROSITE" id="PS51257">
    <property type="entry name" value="PROKAR_LIPOPROTEIN"/>
    <property type="match status" value="1"/>
</dbReference>
<evidence type="ECO:0000313" key="4">
    <source>
        <dbReference type="Proteomes" id="UP000321571"/>
    </source>
</evidence>
<reference evidence="3 4" key="1">
    <citation type="submission" date="2019-06" db="EMBL/GenBank/DDBJ databases">
        <title>Aeromicrobium sp. nov., isolated from a maize field.</title>
        <authorList>
            <person name="Lin S.-Y."/>
            <person name="Tsai C.-F."/>
            <person name="Young C.-C."/>
        </authorList>
    </citation>
    <scope>NUCLEOTIDE SEQUENCE [LARGE SCALE GENOMIC DNA]</scope>
    <source>
        <strain evidence="3 4">CC-CFT486</strain>
    </source>
</reference>
<evidence type="ECO:0000256" key="1">
    <source>
        <dbReference type="SAM" id="MobiDB-lite"/>
    </source>
</evidence>
<organism evidence="3 4">
    <name type="scientific">Aeromicrobium terrae</name>
    <dbReference type="NCBI Taxonomy" id="2498846"/>
    <lineage>
        <taxon>Bacteria</taxon>
        <taxon>Bacillati</taxon>
        <taxon>Actinomycetota</taxon>
        <taxon>Actinomycetes</taxon>
        <taxon>Propionibacteriales</taxon>
        <taxon>Nocardioidaceae</taxon>
        <taxon>Aeromicrobium</taxon>
    </lineage>
</organism>
<feature type="compositionally biased region" description="Acidic residues" evidence="1">
    <location>
        <begin position="166"/>
        <end position="176"/>
    </location>
</feature>
<feature type="signal peptide" evidence="2">
    <location>
        <begin position="1"/>
        <end position="23"/>
    </location>
</feature>
<keyword evidence="4" id="KW-1185">Reference proteome</keyword>
<dbReference type="SUPFAM" id="SSF110087">
    <property type="entry name" value="DR1885-like metal-binding protein"/>
    <property type="match status" value="1"/>
</dbReference>
<feature type="region of interest" description="Disordered" evidence="1">
    <location>
        <begin position="157"/>
        <end position="176"/>
    </location>
</feature>
<dbReference type="EMBL" id="VDUX01000002">
    <property type="protein sequence ID" value="TXL62245.1"/>
    <property type="molecule type" value="Genomic_DNA"/>
</dbReference>
<sequence length="176" mass="18016">MTSRLARRLAAPAVLVVATVALSGCGAGNEVQTNQQYQAAVGANLRTGQVQLFNALAVDNGDGTATVSTVIVNKTDQDQKLGSAKATTLKGTTVPVESATATVPANGTFNTGTEATVVLRSKDVKAGGYVELTLSFDGAGDVRIEAPVVARTDMYANVAQKPPATEDSEDSEDADS</sequence>
<dbReference type="RefSeq" id="WP_147684738.1">
    <property type="nucleotide sequence ID" value="NZ_VDUX01000002.1"/>
</dbReference>
<protein>
    <recommendedName>
        <fullName evidence="5">Copper chaperone PCu(A)C</fullName>
    </recommendedName>
</protein>
<dbReference type="AlphaFoldDB" id="A0A5C8NMT6"/>
<proteinExistence type="predicted"/>
<comment type="caution">
    <text evidence="3">The sequence shown here is derived from an EMBL/GenBank/DDBJ whole genome shotgun (WGS) entry which is preliminary data.</text>
</comment>
<dbReference type="Proteomes" id="UP000321571">
    <property type="component" value="Unassembled WGS sequence"/>
</dbReference>
<dbReference type="InterPro" id="IPR036182">
    <property type="entry name" value="PCuAC_sf"/>
</dbReference>
<evidence type="ECO:0008006" key="5">
    <source>
        <dbReference type="Google" id="ProtNLM"/>
    </source>
</evidence>
<name>A0A5C8NMT6_9ACTN</name>
<evidence type="ECO:0000256" key="2">
    <source>
        <dbReference type="SAM" id="SignalP"/>
    </source>
</evidence>
<accession>A0A5C8NMT6</accession>
<evidence type="ECO:0000313" key="3">
    <source>
        <dbReference type="EMBL" id="TXL62245.1"/>
    </source>
</evidence>
<dbReference type="OrthoDB" id="3787120at2"/>
<feature type="chain" id="PRO_5038399586" description="Copper chaperone PCu(A)C" evidence="2">
    <location>
        <begin position="24"/>
        <end position="176"/>
    </location>
</feature>
<keyword evidence="2" id="KW-0732">Signal</keyword>